<evidence type="ECO:0000313" key="3">
    <source>
        <dbReference type="Proteomes" id="UP000054279"/>
    </source>
</evidence>
<organism evidence="2 3">
    <name type="scientific">Sphaerobolus stellatus (strain SS14)</name>
    <dbReference type="NCBI Taxonomy" id="990650"/>
    <lineage>
        <taxon>Eukaryota</taxon>
        <taxon>Fungi</taxon>
        <taxon>Dikarya</taxon>
        <taxon>Basidiomycota</taxon>
        <taxon>Agaricomycotina</taxon>
        <taxon>Agaricomycetes</taxon>
        <taxon>Phallomycetidae</taxon>
        <taxon>Geastrales</taxon>
        <taxon>Sphaerobolaceae</taxon>
        <taxon>Sphaerobolus</taxon>
    </lineage>
</organism>
<evidence type="ECO:0000256" key="1">
    <source>
        <dbReference type="SAM" id="Phobius"/>
    </source>
</evidence>
<keyword evidence="3" id="KW-1185">Reference proteome</keyword>
<sequence>MGEKAPAEFIIASMTAFIGFYTFPLLIPFAHRFGRKTMKKAVVFFVGLTVLSMAYMASVHPFDEMPPKRMYVIRSEKITTREIHLNFAAADSSPGLREIVTDLAQTFGETHKGPEYELSEVEMTDWNDDWDILYPFSAFLTPYKCRLPGVENIRKIDKSFNVKAINDMLDPVGGTRS</sequence>
<proteinExistence type="predicted"/>
<evidence type="ECO:0000313" key="2">
    <source>
        <dbReference type="EMBL" id="KIJ44510.1"/>
    </source>
</evidence>
<dbReference type="AlphaFoldDB" id="A0A0C9VZI6"/>
<dbReference type="EMBL" id="KN837117">
    <property type="protein sequence ID" value="KIJ44510.1"/>
    <property type="molecule type" value="Genomic_DNA"/>
</dbReference>
<dbReference type="OrthoDB" id="76293at2759"/>
<dbReference type="HOGENOM" id="CLU_1518793_0_0_1"/>
<protein>
    <submittedName>
        <fullName evidence="2">Uncharacterized protein</fullName>
    </submittedName>
</protein>
<accession>A0A0C9VZI6</accession>
<gene>
    <name evidence="2" type="ORF">M422DRAFT_252117</name>
</gene>
<keyword evidence="1" id="KW-1133">Transmembrane helix</keyword>
<dbReference type="Proteomes" id="UP000054279">
    <property type="component" value="Unassembled WGS sequence"/>
</dbReference>
<reference evidence="2 3" key="1">
    <citation type="submission" date="2014-06" db="EMBL/GenBank/DDBJ databases">
        <title>Evolutionary Origins and Diversification of the Mycorrhizal Mutualists.</title>
        <authorList>
            <consortium name="DOE Joint Genome Institute"/>
            <consortium name="Mycorrhizal Genomics Consortium"/>
            <person name="Kohler A."/>
            <person name="Kuo A."/>
            <person name="Nagy L.G."/>
            <person name="Floudas D."/>
            <person name="Copeland A."/>
            <person name="Barry K.W."/>
            <person name="Cichocki N."/>
            <person name="Veneault-Fourrey C."/>
            <person name="LaButti K."/>
            <person name="Lindquist E.A."/>
            <person name="Lipzen A."/>
            <person name="Lundell T."/>
            <person name="Morin E."/>
            <person name="Murat C."/>
            <person name="Riley R."/>
            <person name="Ohm R."/>
            <person name="Sun H."/>
            <person name="Tunlid A."/>
            <person name="Henrissat B."/>
            <person name="Grigoriev I.V."/>
            <person name="Hibbett D.S."/>
            <person name="Martin F."/>
        </authorList>
    </citation>
    <scope>NUCLEOTIDE SEQUENCE [LARGE SCALE GENOMIC DNA]</scope>
    <source>
        <strain evidence="2 3">SS14</strain>
    </source>
</reference>
<keyword evidence="1" id="KW-0812">Transmembrane</keyword>
<feature type="transmembrane region" description="Helical" evidence="1">
    <location>
        <begin position="41"/>
        <end position="62"/>
    </location>
</feature>
<feature type="transmembrane region" description="Helical" evidence="1">
    <location>
        <begin position="6"/>
        <end position="29"/>
    </location>
</feature>
<name>A0A0C9VZI6_SPHS4</name>
<keyword evidence="1" id="KW-0472">Membrane</keyword>